<protein>
    <recommendedName>
        <fullName evidence="3">SLH domain-containing protein</fullName>
    </recommendedName>
</protein>
<evidence type="ECO:0000259" key="3">
    <source>
        <dbReference type="PROSITE" id="PS51272"/>
    </source>
</evidence>
<dbReference type="AlphaFoldDB" id="A0A0K9GPN9"/>
<gene>
    <name evidence="4" type="ORF">AC625_03315</name>
</gene>
<keyword evidence="1 2" id="KW-0732">Signal</keyword>
<dbReference type="Pfam" id="PF16244">
    <property type="entry name" value="DUF4901"/>
    <property type="match status" value="1"/>
</dbReference>
<accession>A0A0K9GPN9</accession>
<proteinExistence type="predicted"/>
<keyword evidence="5" id="KW-1185">Reference proteome</keyword>
<dbReference type="PROSITE" id="PS00018">
    <property type="entry name" value="EF_HAND_1"/>
    <property type="match status" value="1"/>
</dbReference>
<feature type="domain" description="SLH" evidence="3">
    <location>
        <begin position="622"/>
        <end position="684"/>
    </location>
</feature>
<dbReference type="InterPro" id="IPR001119">
    <property type="entry name" value="SLH_dom"/>
</dbReference>
<dbReference type="STRING" id="1679170.AC625_03315"/>
<evidence type="ECO:0000313" key="4">
    <source>
        <dbReference type="EMBL" id="KMY48659.1"/>
    </source>
</evidence>
<feature type="chain" id="PRO_5005524530" description="SLH domain-containing protein" evidence="2">
    <location>
        <begin position="37"/>
        <end position="751"/>
    </location>
</feature>
<dbReference type="InterPro" id="IPR018247">
    <property type="entry name" value="EF_Hand_1_Ca_BS"/>
</dbReference>
<feature type="signal peptide" evidence="2">
    <location>
        <begin position="1"/>
        <end position="36"/>
    </location>
</feature>
<dbReference type="Pfam" id="PF00395">
    <property type="entry name" value="SLH"/>
    <property type="match status" value="1"/>
</dbReference>
<dbReference type="InterPro" id="IPR032599">
    <property type="entry name" value="YcdB/YcdC_rep_domain"/>
</dbReference>
<sequence length="751" mass="84989">MIVNIRRGILKNLRKLGILTLSTGLAIGVLAPNVSAASLGNEQQNNVKIQISQVDSVVTKSQLIKKFKEFFPNQFNFLNDSDFNMGSGHHFPDDDTIRFDLSFHKNVNGKQVYGSVSFVGDKLEIGNFYYQPANAVDALFPAKLTKEKAKEAALAFLKKFPESSEYKLDTDFYDYYSSNQLLTEPIRYPFSFIRTKNSIPIQDQRIQITVLGNGEVSDFNRDLSGSGSLSYDDVTKVLPKNEMISKVKENLSVDLHYIIDFDYRTGDKNVKLVYQPTSNVNGVHALSGEWQTMNGFTAKYPEQNEMVKVSAQPIEPKQTNFSLADAKTFAEKLLAIDSKDIKLRIESVDERKNYNGQDVISIQYMYEYRNGGTGTNLELDKHTGEIIQYNDIKNDLRIDIGESKKTAHTISSEEALNQAVKYLKQYSPSYLHNYVMPTGETYYDEERGVYLFSFPRVVNNILVSGDQISVSVSADGSLLGLNVNNIDIENWPSIEKVISKEKAKAIYLNQLNLDLQYVKEGFGKKSDQYHLVYTPIFNENPFNYLDANTGEWTSRIENNRKVISHPWAEKELNYLIQAGILNVKDVKTFDANAKVTKSAALEVIMKSISYIDADYYYDQRNKSQSFENIKPDHPLYQVVERAVSQGVLGKEAATLNLDERLTREELAVWYVRTLGLEQAAKSQGIYQLKFADAKDVKAENIGYVALAHSLGLLTTSNNKFNPKQEVAYADLSISAVRLAHEVYKKGIQIQY</sequence>
<comment type="caution">
    <text evidence="4">The sequence shown here is derived from an EMBL/GenBank/DDBJ whole genome shotgun (WGS) entry which is preliminary data.</text>
</comment>
<reference evidence="5" key="1">
    <citation type="submission" date="2015-07" db="EMBL/GenBank/DDBJ databases">
        <title>Genome sequencing project for genomic taxonomy and phylogenomics of Bacillus-like bacteria.</title>
        <authorList>
            <person name="Liu B."/>
            <person name="Wang J."/>
            <person name="Zhu Y."/>
            <person name="Liu G."/>
            <person name="Chen Q."/>
            <person name="Chen Z."/>
            <person name="Lan J."/>
            <person name="Che J."/>
            <person name="Ge C."/>
            <person name="Shi H."/>
            <person name="Pan Z."/>
            <person name="Liu X."/>
        </authorList>
    </citation>
    <scope>NUCLEOTIDE SEQUENCE [LARGE SCALE GENOMIC DNA]</scope>
    <source>
        <strain evidence="5">FJAT-27997</strain>
    </source>
</reference>
<organism evidence="4 5">
    <name type="scientific">Peribacillus loiseleuriae</name>
    <dbReference type="NCBI Taxonomy" id="1679170"/>
    <lineage>
        <taxon>Bacteria</taxon>
        <taxon>Bacillati</taxon>
        <taxon>Bacillota</taxon>
        <taxon>Bacilli</taxon>
        <taxon>Bacillales</taxon>
        <taxon>Bacillaceae</taxon>
        <taxon>Peribacillus</taxon>
    </lineage>
</organism>
<dbReference type="EMBL" id="LFZW01000001">
    <property type="protein sequence ID" value="KMY48659.1"/>
    <property type="molecule type" value="Genomic_DNA"/>
</dbReference>
<evidence type="ECO:0000256" key="2">
    <source>
        <dbReference type="SAM" id="SignalP"/>
    </source>
</evidence>
<evidence type="ECO:0000256" key="1">
    <source>
        <dbReference type="ARBA" id="ARBA00022729"/>
    </source>
</evidence>
<dbReference type="PATRIC" id="fig|1679170.3.peg.689"/>
<evidence type="ECO:0000313" key="5">
    <source>
        <dbReference type="Proteomes" id="UP000037146"/>
    </source>
</evidence>
<dbReference type="Proteomes" id="UP000037146">
    <property type="component" value="Unassembled WGS sequence"/>
</dbReference>
<dbReference type="PROSITE" id="PS51272">
    <property type="entry name" value="SLH"/>
    <property type="match status" value="1"/>
</dbReference>
<name>A0A0K9GPN9_9BACI</name>